<accession>A0A1L7WJQ3</accession>
<dbReference type="AlphaFoldDB" id="A0A1L7WJQ3"/>
<evidence type="ECO:0000313" key="5">
    <source>
        <dbReference type="EMBL" id="CZR53009.1"/>
    </source>
</evidence>
<protein>
    <recommendedName>
        <fullName evidence="4">CENP-V/GFA domain-containing protein</fullName>
    </recommendedName>
</protein>
<keyword evidence="2" id="KW-0479">Metal-binding</keyword>
<dbReference type="PANTHER" id="PTHR28620:SF1">
    <property type="entry name" value="CENP-V_GFA DOMAIN-CONTAINING PROTEIN"/>
    <property type="match status" value="1"/>
</dbReference>
<evidence type="ECO:0000313" key="6">
    <source>
        <dbReference type="Proteomes" id="UP000184330"/>
    </source>
</evidence>
<dbReference type="InterPro" id="IPR020557">
    <property type="entry name" value="Fumarate_lyase_CS"/>
</dbReference>
<feature type="domain" description="CENP-V/GFA" evidence="4">
    <location>
        <begin position="9"/>
        <end position="133"/>
    </location>
</feature>
<dbReference type="InterPro" id="IPR006913">
    <property type="entry name" value="CENP-V/GFA"/>
</dbReference>
<keyword evidence="6" id="KW-1185">Reference proteome</keyword>
<dbReference type="InterPro" id="IPR052355">
    <property type="entry name" value="CENP-V-like"/>
</dbReference>
<dbReference type="GO" id="GO:0046872">
    <property type="term" value="F:metal ion binding"/>
    <property type="evidence" value="ECO:0007669"/>
    <property type="project" value="UniProtKB-KW"/>
</dbReference>
<comment type="similarity">
    <text evidence="1">Belongs to the Gfa family.</text>
</comment>
<proteinExistence type="inferred from homology"/>
<dbReference type="STRING" id="576137.A0A1L7WJQ3"/>
<dbReference type="Pfam" id="PF04828">
    <property type="entry name" value="GFA"/>
    <property type="match status" value="2"/>
</dbReference>
<reference evidence="5 6" key="1">
    <citation type="submission" date="2016-03" db="EMBL/GenBank/DDBJ databases">
        <authorList>
            <person name="Ploux O."/>
        </authorList>
    </citation>
    <scope>NUCLEOTIDE SEQUENCE [LARGE SCALE GENOMIC DNA]</scope>
    <source>
        <strain evidence="5 6">UAMH 11012</strain>
    </source>
</reference>
<dbReference type="PROSITE" id="PS00163">
    <property type="entry name" value="FUMARATE_LYASES"/>
    <property type="match status" value="1"/>
</dbReference>
<dbReference type="PROSITE" id="PS51891">
    <property type="entry name" value="CENP_V_GFA"/>
    <property type="match status" value="2"/>
</dbReference>
<evidence type="ECO:0000256" key="1">
    <source>
        <dbReference type="ARBA" id="ARBA00005495"/>
    </source>
</evidence>
<organism evidence="5 6">
    <name type="scientific">Phialocephala subalpina</name>
    <dbReference type="NCBI Taxonomy" id="576137"/>
    <lineage>
        <taxon>Eukaryota</taxon>
        <taxon>Fungi</taxon>
        <taxon>Dikarya</taxon>
        <taxon>Ascomycota</taxon>
        <taxon>Pezizomycotina</taxon>
        <taxon>Leotiomycetes</taxon>
        <taxon>Helotiales</taxon>
        <taxon>Mollisiaceae</taxon>
        <taxon>Phialocephala</taxon>
        <taxon>Phialocephala fortinii species complex</taxon>
    </lineage>
</organism>
<feature type="domain" description="CENP-V/GFA" evidence="4">
    <location>
        <begin position="137"/>
        <end position="256"/>
    </location>
</feature>
<gene>
    <name evidence="5" type="ORF">PAC_02887</name>
</gene>
<sequence>MSQEEFKVYKGNCHCGAFRFEINVSQIEKVDSCNCGICLKKGYLWVFLPNKHFRVTKGKEDELTTYEFGSKTMPHKINAPEEHEEVYVNVRSLLEINPFDLKINRFDGKSMYPGGDAPSFTGDLPSTNSQLADAMIYTGGCHCGAVTLAFRSSPLSKVQVKEDNCSICRRNANVCIYPNKSQVSISGAENTTEYLFGQKFNGHCFCKTCGVQLFMRLHGPPKQLVVTWPETRQKMVKEKLEIIPIRVAVLDNVDWDELTIERSDEGTEGYEIA</sequence>
<evidence type="ECO:0000259" key="4">
    <source>
        <dbReference type="PROSITE" id="PS51891"/>
    </source>
</evidence>
<evidence type="ECO:0000256" key="2">
    <source>
        <dbReference type="ARBA" id="ARBA00022723"/>
    </source>
</evidence>
<keyword evidence="3" id="KW-0862">Zinc</keyword>
<dbReference type="EMBL" id="FJOG01000003">
    <property type="protein sequence ID" value="CZR53009.1"/>
    <property type="molecule type" value="Genomic_DNA"/>
</dbReference>
<dbReference type="PANTHER" id="PTHR28620">
    <property type="entry name" value="CENTROMERE PROTEIN V"/>
    <property type="match status" value="1"/>
</dbReference>
<evidence type="ECO:0000256" key="3">
    <source>
        <dbReference type="ARBA" id="ARBA00022833"/>
    </source>
</evidence>
<dbReference type="SUPFAM" id="SSF51316">
    <property type="entry name" value="Mss4-like"/>
    <property type="match status" value="2"/>
</dbReference>
<dbReference type="Gene3D" id="2.170.150.70">
    <property type="match status" value="2"/>
</dbReference>
<dbReference type="InterPro" id="IPR011057">
    <property type="entry name" value="Mss4-like_sf"/>
</dbReference>
<name>A0A1L7WJQ3_9HELO</name>
<dbReference type="OrthoDB" id="2993351at2759"/>
<dbReference type="Proteomes" id="UP000184330">
    <property type="component" value="Unassembled WGS sequence"/>
</dbReference>
<dbReference type="GO" id="GO:0016846">
    <property type="term" value="F:carbon-sulfur lyase activity"/>
    <property type="evidence" value="ECO:0007669"/>
    <property type="project" value="InterPro"/>
</dbReference>